<dbReference type="Gene3D" id="1.25.40.340">
    <property type="match status" value="1"/>
</dbReference>
<dbReference type="SUPFAM" id="SSF101473">
    <property type="entry name" value="DhaL-like"/>
    <property type="match status" value="1"/>
</dbReference>
<reference evidence="2 3" key="1">
    <citation type="submission" date="2020-04" db="EMBL/GenBank/DDBJ databases">
        <title>Complete genome sequence of Spiroplasma platyhelix ATCC 51748, an insect isolate.</title>
        <authorList>
            <person name="Green E.A."/>
            <person name="Klassen J.L."/>
        </authorList>
    </citation>
    <scope>NUCLEOTIDE SEQUENCE [LARGE SCALE GENOMIC DNA]</scope>
    <source>
        <strain evidence="2 3">PALS-1</strain>
    </source>
</reference>
<dbReference type="Pfam" id="PF02734">
    <property type="entry name" value="Dak2"/>
    <property type="match status" value="1"/>
</dbReference>
<dbReference type="InterPro" id="IPR019986">
    <property type="entry name" value="YloV-like"/>
</dbReference>
<dbReference type="Pfam" id="PF21645">
    <property type="entry name" value="FakA-like_M"/>
    <property type="match status" value="1"/>
</dbReference>
<dbReference type="InterPro" id="IPR036117">
    <property type="entry name" value="DhaL_dom_sf"/>
</dbReference>
<dbReference type="NCBIfam" id="TIGR03599">
    <property type="entry name" value="YloV"/>
    <property type="match status" value="1"/>
</dbReference>
<evidence type="ECO:0000313" key="2">
    <source>
        <dbReference type="EMBL" id="NKE38448.1"/>
    </source>
</evidence>
<dbReference type="PANTHER" id="PTHR33434:SF4">
    <property type="entry name" value="PHOSPHATASE PROTEIN"/>
    <property type="match status" value="1"/>
</dbReference>
<proteinExistence type="predicted"/>
<dbReference type="InterPro" id="IPR004007">
    <property type="entry name" value="DhaL_dom"/>
</dbReference>
<dbReference type="InterPro" id="IPR050270">
    <property type="entry name" value="DegV_domain_contain"/>
</dbReference>
<feature type="domain" description="DhaL" evidence="1">
    <location>
        <begin position="1"/>
        <end position="195"/>
    </location>
</feature>
<organism evidence="2 3">
    <name type="scientific">Spiroplasma platyhelix PALS-1</name>
    <dbReference type="NCBI Taxonomy" id="1276218"/>
    <lineage>
        <taxon>Bacteria</taxon>
        <taxon>Bacillati</taxon>
        <taxon>Mycoplasmatota</taxon>
        <taxon>Mollicutes</taxon>
        <taxon>Entomoplasmatales</taxon>
        <taxon>Spiroplasmataceae</taxon>
        <taxon>Spiroplasma</taxon>
    </lineage>
</organism>
<evidence type="ECO:0000313" key="3">
    <source>
        <dbReference type="Proteomes" id="UP000584587"/>
    </source>
</evidence>
<comment type="caution">
    <text evidence="2">The sequence shown here is derived from an EMBL/GenBank/DDBJ whole genome shotgun (WGS) entry which is preliminary data.</text>
</comment>
<protein>
    <submittedName>
        <fullName evidence="2">DAK2 domain-containing protein</fullName>
    </submittedName>
</protein>
<accession>A0A846UD56</accession>
<gene>
    <name evidence="2" type="ORF">HER12_01610</name>
</gene>
<dbReference type="SMART" id="SM01121">
    <property type="entry name" value="Dak1_2"/>
    <property type="match status" value="1"/>
</dbReference>
<dbReference type="AlphaFoldDB" id="A0A846UD56"/>
<dbReference type="PANTHER" id="PTHR33434">
    <property type="entry name" value="DEGV DOMAIN-CONTAINING PROTEIN DR_1986-RELATED"/>
    <property type="match status" value="1"/>
</dbReference>
<dbReference type="Proteomes" id="UP000584587">
    <property type="component" value="Unassembled WGS sequence"/>
</dbReference>
<sequence length="543" mass="60914">MMLISGANNLYNHHYEVDKLNVFPVPDGDTGTNMNLTMMNGIKELNGKEYKSFKEFGMTFTRGLIMGARGNSGVILSQIFRGFFHDFIHDKAYADAEVLRPADILKALLNAKEFAYKAVMKPVEGTILTVINDGATKVNEVCAKEKDLIVIFEKLLQLMQESLKTTPDLLPILKKVGVVDSGGAGLVIIFEGMLHGLTRNKPITLNKKLSAAGANKFDFSVKQEEFGYCTEVIIKLNKVNESDFELAKTRTDLETMDGQSIVVVEDQGLIKVHVHTLKPGQMLDYLQKYGEFLTVKIENMTEQAKAHAPTITVPRKLNNEYALVACVPGKGIEDFFKEELNVTATIFYSNRVNPSTDDFLKVIENVDAKVVYIMPNDSNLLLAAEQAKKLEKKSKIFVLPTKNVAQGMRAALNFNQSLNSKENNKNMTSEIKNVSYGYVSVADRDVEIDDVKIKKNTYMTAGSLRKDAKIKIYASNKNLTITVKKLFDAIIWNSAEIITIFKGKNVTSEEIYNITKILDENYDIEYEFVNGQQDVYNFLFAVE</sequence>
<dbReference type="GO" id="GO:0006071">
    <property type="term" value="P:glycerol metabolic process"/>
    <property type="evidence" value="ECO:0007669"/>
    <property type="project" value="InterPro"/>
</dbReference>
<dbReference type="Pfam" id="PF13684">
    <property type="entry name" value="FakA-like_C"/>
    <property type="match status" value="1"/>
</dbReference>
<dbReference type="EMBL" id="JAAVVK010000001">
    <property type="protein sequence ID" value="NKE38448.1"/>
    <property type="molecule type" value="Genomic_DNA"/>
</dbReference>
<dbReference type="GO" id="GO:0004371">
    <property type="term" value="F:glycerone kinase activity"/>
    <property type="evidence" value="ECO:0007669"/>
    <property type="project" value="InterPro"/>
</dbReference>
<dbReference type="InterPro" id="IPR048394">
    <property type="entry name" value="FakA-like_M"/>
</dbReference>
<dbReference type="InterPro" id="IPR033470">
    <property type="entry name" value="FakA-like_C"/>
</dbReference>
<name>A0A846UD56_9MOLU</name>
<evidence type="ECO:0000259" key="1">
    <source>
        <dbReference type="PROSITE" id="PS51480"/>
    </source>
</evidence>
<dbReference type="SMART" id="SM01120">
    <property type="entry name" value="Dak2"/>
    <property type="match status" value="1"/>
</dbReference>
<keyword evidence="3" id="KW-1185">Reference proteome</keyword>
<dbReference type="PROSITE" id="PS51480">
    <property type="entry name" value="DHAL"/>
    <property type="match status" value="1"/>
</dbReference>